<gene>
    <name evidence="7" type="ORF">I9054_009405</name>
</gene>
<evidence type="ECO:0000256" key="6">
    <source>
        <dbReference type="ARBA" id="ARBA00023136"/>
    </source>
</evidence>
<dbReference type="GO" id="GO:0005886">
    <property type="term" value="C:plasma membrane"/>
    <property type="evidence" value="ECO:0007669"/>
    <property type="project" value="UniProtKB-SubCell"/>
</dbReference>
<protein>
    <submittedName>
        <fullName evidence="7">Phosphoethanolamine transferase</fullName>
    </submittedName>
</protein>
<dbReference type="PANTHER" id="PTHR30443:SF2">
    <property type="entry name" value="PHOSPHOETHANOLAMINE TRANSFERASE EPTC"/>
    <property type="match status" value="1"/>
</dbReference>
<dbReference type="AlphaFoldDB" id="A0A8I1DGZ5"/>
<evidence type="ECO:0000256" key="4">
    <source>
        <dbReference type="ARBA" id="ARBA00022692"/>
    </source>
</evidence>
<keyword evidence="3 7" id="KW-0808">Transferase</keyword>
<organism evidence="7 8">
    <name type="scientific">Acinetobacter bereziniae</name>
    <name type="common">Acinetobacter genomosp. 10</name>
    <dbReference type="NCBI Taxonomy" id="106648"/>
    <lineage>
        <taxon>Bacteria</taxon>
        <taxon>Pseudomonadati</taxon>
        <taxon>Pseudomonadota</taxon>
        <taxon>Gammaproteobacteria</taxon>
        <taxon>Moraxellales</taxon>
        <taxon>Moraxellaceae</taxon>
        <taxon>Acinetobacter</taxon>
    </lineage>
</organism>
<dbReference type="GO" id="GO:0009244">
    <property type="term" value="P:lipopolysaccharide core region biosynthetic process"/>
    <property type="evidence" value="ECO:0007669"/>
    <property type="project" value="TreeGrafter"/>
</dbReference>
<proteinExistence type="predicted"/>
<keyword evidence="5" id="KW-1133">Transmembrane helix</keyword>
<evidence type="ECO:0000256" key="5">
    <source>
        <dbReference type="ARBA" id="ARBA00022989"/>
    </source>
</evidence>
<dbReference type="SUPFAM" id="SSF53649">
    <property type="entry name" value="Alkaline phosphatase-like"/>
    <property type="match status" value="1"/>
</dbReference>
<dbReference type="Pfam" id="PF00884">
    <property type="entry name" value="Sulfatase"/>
    <property type="match status" value="1"/>
</dbReference>
<evidence type="ECO:0000256" key="3">
    <source>
        <dbReference type="ARBA" id="ARBA00022679"/>
    </source>
</evidence>
<dbReference type="GO" id="GO:0016776">
    <property type="term" value="F:phosphotransferase activity, phosphate group as acceptor"/>
    <property type="evidence" value="ECO:0007669"/>
    <property type="project" value="TreeGrafter"/>
</dbReference>
<evidence type="ECO:0000313" key="8">
    <source>
        <dbReference type="Proteomes" id="UP000644140"/>
    </source>
</evidence>
<evidence type="ECO:0000313" key="7">
    <source>
        <dbReference type="EMBL" id="UUN99637.1"/>
    </source>
</evidence>
<reference evidence="7" key="1">
    <citation type="submission" date="2022-02" db="EMBL/GenBank/DDBJ databases">
        <title>Characterization of Tn125 harboring carbapenem-resistant Acinetobacter bereziniae clinical isolates.</title>
        <authorList>
            <person name="Wong N.-K."/>
            <person name="Pan Q."/>
        </authorList>
    </citation>
    <scope>NUCLEOTIDE SEQUENCE</scope>
    <source>
        <strain evidence="7">GD03393</strain>
    </source>
</reference>
<dbReference type="Proteomes" id="UP000644140">
    <property type="component" value="Chromosome"/>
</dbReference>
<accession>A0A8I1DGZ5</accession>
<sequence>MRRFNQLPIDRQRWFFAFYLLLPVLIVFFTLGFAGSWADSLRLAFLAMPGIWLCFQASSKSKLFWKICAILWWFIFFLHTTLLSLSWWLFNSDAEGYLIVESIANTTFNESLEFMQQHAGLFGLLLLCFLTTLGLYFLVLFKYFDQPHHHIYPKRVVGRSILGFLILLCVVSYVLKPSFALHPLAYWFGYYGKIKDFQSRVSQHHHIHQTWTSNAKKRLDRRKPFAEQQTHTVVLTDSITSFNFGLCGYPRNTTPELSKRSGQFKVFCRGYSPASSTIQSLRYLFNDGTRNAMDDQAPENIMGYAKAAGFKVYWISNQDDVYISSLFANYANEVVFINKQSGRSSRSLDENILPAYKAALDDPTPRKLIILHLIGSHPNYKLRYPEQFSKFNDATNDEVERTLEQNKINHFIQLKRNEYDNSILYQDWIVSKLFDLLLSKRADFRSFTFLSDHGNQVGHELNYAGHSSDTEAGYRVPILIWYDQMPKKGISSQRPVDASDLDRYVLHLMGLHDRLETQEKLCWIDEKCHFIPKLLWR</sequence>
<keyword evidence="6" id="KW-0472">Membrane</keyword>
<dbReference type="InterPro" id="IPR000917">
    <property type="entry name" value="Sulfatase_N"/>
</dbReference>
<keyword evidence="4" id="KW-0812">Transmembrane</keyword>
<dbReference type="InterPro" id="IPR058130">
    <property type="entry name" value="PEA_transf_C"/>
</dbReference>
<evidence type="ECO:0000256" key="2">
    <source>
        <dbReference type="ARBA" id="ARBA00022475"/>
    </source>
</evidence>
<dbReference type="InterPro" id="IPR017850">
    <property type="entry name" value="Alkaline_phosphatase_core_sf"/>
</dbReference>
<evidence type="ECO:0000256" key="1">
    <source>
        <dbReference type="ARBA" id="ARBA00004651"/>
    </source>
</evidence>
<dbReference type="Gene3D" id="3.40.720.10">
    <property type="entry name" value="Alkaline Phosphatase, subunit A"/>
    <property type="match status" value="1"/>
</dbReference>
<dbReference type="CDD" id="cd16017">
    <property type="entry name" value="LptA"/>
    <property type="match status" value="1"/>
</dbReference>
<name>A0A8I1DGZ5_ACIBZ</name>
<dbReference type="PANTHER" id="PTHR30443">
    <property type="entry name" value="INNER MEMBRANE PROTEIN"/>
    <property type="match status" value="1"/>
</dbReference>
<dbReference type="EMBL" id="CP092085">
    <property type="protein sequence ID" value="UUN99637.1"/>
    <property type="molecule type" value="Genomic_DNA"/>
</dbReference>
<dbReference type="RefSeq" id="WP_151781463.1">
    <property type="nucleotide sequence ID" value="NZ_BKNL01000066.1"/>
</dbReference>
<comment type="subcellular location">
    <subcellularLocation>
        <location evidence="1">Cell membrane</location>
        <topology evidence="1">Multi-pass membrane protein</topology>
    </subcellularLocation>
</comment>
<dbReference type="InterPro" id="IPR040423">
    <property type="entry name" value="PEA_transferase"/>
</dbReference>
<keyword evidence="2" id="KW-1003">Cell membrane</keyword>